<evidence type="ECO:0000313" key="1">
    <source>
        <dbReference type="EMBL" id="TKC38903.1"/>
    </source>
</evidence>
<dbReference type="SUPFAM" id="SSF56235">
    <property type="entry name" value="N-terminal nucleophile aminohydrolases (Ntn hydrolases)"/>
    <property type="match status" value="1"/>
</dbReference>
<reference evidence="2" key="1">
    <citation type="journal article" date="2019" name="IScience">
        <title>Narwhal Genome Reveals Long-Term Low Genetic Diversity despite Current Large Abundance Size.</title>
        <authorList>
            <person name="Westbury M.V."/>
            <person name="Petersen B."/>
            <person name="Garde E."/>
            <person name="Heide-Jorgensen M.P."/>
            <person name="Lorenzen E.D."/>
        </authorList>
    </citation>
    <scope>NUCLEOTIDE SEQUENCE [LARGE SCALE GENOMIC DNA]</scope>
</reference>
<evidence type="ECO:0000313" key="2">
    <source>
        <dbReference type="Proteomes" id="UP000308365"/>
    </source>
</evidence>
<dbReference type="InterPro" id="IPR029055">
    <property type="entry name" value="Ntn_hydrolases_N"/>
</dbReference>
<dbReference type="EMBL" id="RWIC01000928">
    <property type="protein sequence ID" value="TKC38903.1"/>
    <property type="molecule type" value="Genomic_DNA"/>
</dbReference>
<comment type="caution">
    <text evidence="1">The sequence shown here is derived from an EMBL/GenBank/DDBJ whole genome shotgun (WGS) entry which is preliminary data.</text>
</comment>
<sequence>MDQIIVGQDGQVHMVLGASGGTQAVEEPRLHNQLLPNTTTLEKDIDQAVTSTSTAVVQAIICTAGVWSGRFRLQERQELCALQSAQAGKAGIKEFSQKVLLRKFESCRLGNLNITEDWECKQACQGLKGRDYGNNHIETIPIIEILLPKEIKDINRIGKNSTFSQPTSFFYHTHSLNGHLENLESHRVYSVNIHSDSYEYRLGVNIHSNSLKTRDLKMKKKIPI</sequence>
<dbReference type="AlphaFoldDB" id="A0A4U1ER56"/>
<dbReference type="Proteomes" id="UP000308365">
    <property type="component" value="Unassembled WGS sequence"/>
</dbReference>
<protein>
    <submittedName>
        <fullName evidence="1">Uncharacterized protein</fullName>
    </submittedName>
</protein>
<organism evidence="1 2">
    <name type="scientific">Monodon monoceros</name>
    <name type="common">Narwhal</name>
    <name type="synonym">Ceratodon monodon</name>
    <dbReference type="NCBI Taxonomy" id="40151"/>
    <lineage>
        <taxon>Eukaryota</taxon>
        <taxon>Metazoa</taxon>
        <taxon>Chordata</taxon>
        <taxon>Craniata</taxon>
        <taxon>Vertebrata</taxon>
        <taxon>Euteleostomi</taxon>
        <taxon>Mammalia</taxon>
        <taxon>Eutheria</taxon>
        <taxon>Laurasiatheria</taxon>
        <taxon>Artiodactyla</taxon>
        <taxon>Whippomorpha</taxon>
        <taxon>Cetacea</taxon>
        <taxon>Odontoceti</taxon>
        <taxon>Monodontidae</taxon>
        <taxon>Monodon</taxon>
    </lineage>
</organism>
<accession>A0A4U1ER56</accession>
<proteinExistence type="predicted"/>
<gene>
    <name evidence="1" type="ORF">EI555_003399</name>
</gene>
<name>A0A4U1ER56_MONMO</name>